<keyword evidence="3" id="KW-1185">Reference proteome</keyword>
<reference evidence="2" key="1">
    <citation type="journal article" date="2019" name="PLoS Negl. Trop. Dis.">
        <title>Revisiting the worldwide diversity of Leptospira species in the environment.</title>
        <authorList>
            <person name="Vincent A.T."/>
            <person name="Schiettekatte O."/>
            <person name="Bourhy P."/>
            <person name="Veyrier F.J."/>
            <person name="Picardeau M."/>
        </authorList>
    </citation>
    <scope>NUCLEOTIDE SEQUENCE [LARGE SCALE GENOMIC DNA]</scope>
    <source>
        <strain evidence="2">201800299</strain>
    </source>
</reference>
<feature type="transmembrane region" description="Helical" evidence="1">
    <location>
        <begin position="75"/>
        <end position="97"/>
    </location>
</feature>
<evidence type="ECO:0000313" key="2">
    <source>
        <dbReference type="EMBL" id="TGK35898.1"/>
    </source>
</evidence>
<proteinExistence type="predicted"/>
<organism evidence="2 3">
    <name type="scientific">Leptospira gomenensis</name>
    <dbReference type="NCBI Taxonomy" id="2484974"/>
    <lineage>
        <taxon>Bacteria</taxon>
        <taxon>Pseudomonadati</taxon>
        <taxon>Spirochaetota</taxon>
        <taxon>Spirochaetia</taxon>
        <taxon>Leptospirales</taxon>
        <taxon>Leptospiraceae</taxon>
        <taxon>Leptospira</taxon>
    </lineage>
</organism>
<evidence type="ECO:0000256" key="1">
    <source>
        <dbReference type="SAM" id="Phobius"/>
    </source>
</evidence>
<comment type="caution">
    <text evidence="2">The sequence shown here is derived from an EMBL/GenBank/DDBJ whole genome shotgun (WGS) entry which is preliminary data.</text>
</comment>
<feature type="transmembrane region" description="Helical" evidence="1">
    <location>
        <begin position="6"/>
        <end position="23"/>
    </location>
</feature>
<dbReference type="EMBL" id="RQFA01000026">
    <property type="protein sequence ID" value="TGK35898.1"/>
    <property type="molecule type" value="Genomic_DNA"/>
</dbReference>
<protein>
    <submittedName>
        <fullName evidence="2">YceK/YidQ family lipoprotein</fullName>
    </submittedName>
</protein>
<gene>
    <name evidence="2" type="ORF">EHQ17_04745</name>
</gene>
<keyword evidence="1" id="KW-0472">Membrane</keyword>
<keyword evidence="1" id="KW-1133">Transmembrane helix</keyword>
<dbReference type="Proteomes" id="UP000298277">
    <property type="component" value="Unassembled WGS sequence"/>
</dbReference>
<dbReference type="AlphaFoldDB" id="A0A5F1YE92"/>
<dbReference type="OrthoDB" id="344592at2"/>
<accession>A0A5F1YE92</accession>
<keyword evidence="1" id="KW-0812">Transmembrane</keyword>
<feature type="transmembrane region" description="Helical" evidence="1">
    <location>
        <begin position="35"/>
        <end position="55"/>
    </location>
</feature>
<keyword evidence="2" id="KW-0449">Lipoprotein</keyword>
<name>A0A5F1YE92_9LEPT</name>
<sequence>MIRKIIVSLLIVFNLNCLTLSYMKLANSDREDEAYFPYTGTLGNITIILFGPLLLTVPLPGKLTGQDDSSFFAFWLYRFIDLPLCFIADTVLLPITLPNFIYVKSGRPWSSSWYHRKYEKGVTSFREQNPPYIALKSIIANNDLNALRRFLDLYDVTVLERKIRELQEKDLLPYEHSGTYNFFSNQIGIIDHIASVASAPTYVRRITIHPRDRLEIIYTLYEEFRKDPELEKRYYDTVWKIYFSSGELIENPTIFKKVVRKFIDRKEISQLIESTANKYYRKESDRPKETYFNPDSKTIPRQISESWKEKIDLLTEIDDILQKKPALLKEWRSIAWNFAISSGLIAHRPAILEKAYREFPKESANADLILFLEANKGKNQRSIDIIAENIKDPSAFPLDRIEEKTVRYILMYPNVLEKLIQVGWPTNQILKWKKEKFNGRKTYVVIEEKTLLVLSIEDDLIPEETIRILLKHGADPKLGVKSGLQGKHFILYPMSNSYPYGNSILKESKQKLIEEWNR</sequence>
<evidence type="ECO:0000313" key="3">
    <source>
        <dbReference type="Proteomes" id="UP000298277"/>
    </source>
</evidence>